<keyword evidence="2" id="KW-1185">Reference proteome</keyword>
<dbReference type="EMBL" id="FOLQ01000008">
    <property type="protein sequence ID" value="SFD88271.1"/>
    <property type="molecule type" value="Genomic_DNA"/>
</dbReference>
<organism evidence="1 2">
    <name type="scientific">Spirosoma endophyticum</name>
    <dbReference type="NCBI Taxonomy" id="662367"/>
    <lineage>
        <taxon>Bacteria</taxon>
        <taxon>Pseudomonadati</taxon>
        <taxon>Bacteroidota</taxon>
        <taxon>Cytophagia</taxon>
        <taxon>Cytophagales</taxon>
        <taxon>Cytophagaceae</taxon>
        <taxon>Spirosoma</taxon>
    </lineage>
</organism>
<accession>A0A1I1VZG4</accession>
<dbReference type="AlphaFoldDB" id="A0A1I1VZG4"/>
<name>A0A1I1VZG4_9BACT</name>
<sequence length="186" mass="21240">MHIAFIRTILSVLFTCALSTTGISQSKLTPMQKIYLTDKVLEKNLNEYAKATQAKFIIVNVEKQDSLYQYDLAKIYFFESIKDYAQLPWGQCGNYVLLFSSRVKSDLNEILLIRDTTAFADLIRYARPLLPNEFSKAPAQAQNGLILQEAPLLIHGLEWKFAVKGGKEIWLRTSEGFDSRDILQPK</sequence>
<evidence type="ECO:0000313" key="1">
    <source>
        <dbReference type="EMBL" id="SFD88271.1"/>
    </source>
</evidence>
<evidence type="ECO:0000313" key="2">
    <source>
        <dbReference type="Proteomes" id="UP000198598"/>
    </source>
</evidence>
<protein>
    <submittedName>
        <fullName evidence="1">Uncharacterized protein</fullName>
    </submittedName>
</protein>
<reference evidence="1 2" key="1">
    <citation type="submission" date="2016-10" db="EMBL/GenBank/DDBJ databases">
        <authorList>
            <person name="de Groot N.N."/>
        </authorList>
    </citation>
    <scope>NUCLEOTIDE SEQUENCE [LARGE SCALE GENOMIC DNA]</scope>
    <source>
        <strain evidence="1 2">DSM 26130</strain>
    </source>
</reference>
<gene>
    <name evidence="1" type="ORF">SAMN05216167_10858</name>
</gene>
<dbReference type="Proteomes" id="UP000198598">
    <property type="component" value="Unassembled WGS sequence"/>
</dbReference>
<proteinExistence type="predicted"/>